<organism evidence="2 3">
    <name type="scientific">Arthrobacter terrae</name>
    <dbReference type="NCBI Taxonomy" id="2935737"/>
    <lineage>
        <taxon>Bacteria</taxon>
        <taxon>Bacillati</taxon>
        <taxon>Actinomycetota</taxon>
        <taxon>Actinomycetes</taxon>
        <taxon>Micrococcales</taxon>
        <taxon>Micrococcaceae</taxon>
        <taxon>Arthrobacter</taxon>
    </lineage>
</organism>
<dbReference type="RefSeq" id="WP_196395178.1">
    <property type="nucleotide sequence ID" value="NZ_JADNYM010000002.1"/>
</dbReference>
<evidence type="ECO:0000313" key="3">
    <source>
        <dbReference type="Proteomes" id="UP000655366"/>
    </source>
</evidence>
<dbReference type="Proteomes" id="UP000655366">
    <property type="component" value="Unassembled WGS sequence"/>
</dbReference>
<gene>
    <name evidence="2" type="ORF">IV500_02230</name>
</gene>
<dbReference type="Pfam" id="PF01266">
    <property type="entry name" value="DAO"/>
    <property type="match status" value="1"/>
</dbReference>
<dbReference type="InterPro" id="IPR036188">
    <property type="entry name" value="FAD/NAD-bd_sf"/>
</dbReference>
<comment type="caution">
    <text evidence="2">The sequence shown here is derived from an EMBL/GenBank/DDBJ whole genome shotgun (WGS) entry which is preliminary data.</text>
</comment>
<dbReference type="SUPFAM" id="SSF51905">
    <property type="entry name" value="FAD/NAD(P)-binding domain"/>
    <property type="match status" value="1"/>
</dbReference>
<dbReference type="InterPro" id="IPR006076">
    <property type="entry name" value="FAD-dep_OxRdtase"/>
</dbReference>
<evidence type="ECO:0000259" key="1">
    <source>
        <dbReference type="Pfam" id="PF01266"/>
    </source>
</evidence>
<reference evidence="2 3" key="1">
    <citation type="submission" date="2020-11" db="EMBL/GenBank/DDBJ databases">
        <title>Arthrobacter antarcticus sp. nov., isolated from Antarctic Soil.</title>
        <authorList>
            <person name="Li J."/>
        </authorList>
    </citation>
    <scope>NUCLEOTIDE SEQUENCE [LARGE SCALE GENOMIC DNA]</scope>
    <source>
        <strain evidence="2 3">Z1-20</strain>
    </source>
</reference>
<evidence type="ECO:0000313" key="2">
    <source>
        <dbReference type="EMBL" id="MBG0738251.1"/>
    </source>
</evidence>
<accession>A0A931G346</accession>
<name>A0A931G346_9MICC</name>
<protein>
    <submittedName>
        <fullName evidence="2">NAD(P)-binding protein</fullName>
    </submittedName>
</protein>
<dbReference type="EMBL" id="JADNYM010000002">
    <property type="protein sequence ID" value="MBG0738251.1"/>
    <property type="molecule type" value="Genomic_DNA"/>
</dbReference>
<dbReference type="Gene3D" id="3.50.50.60">
    <property type="entry name" value="FAD/NAD(P)-binding domain"/>
    <property type="match status" value="1"/>
</dbReference>
<feature type="domain" description="FAD dependent oxidoreductase" evidence="1">
    <location>
        <begin position="16"/>
        <end position="76"/>
    </location>
</feature>
<sequence length="195" mass="20874">MTSAPESPSGESTTTVVIGSGFSGLAVATELSRQGIDAIVVDGLDFLCGAAQGRRTELADPAELSDRSDILRLLRHYASRHQLDVRDSTRAVRLSRAVIGPNQQPKWIIHTADGILLADNIVLTRCAQNQLRRILVSLGIKISRDVLSAMRALGLFWVGAGDLLAPTTREILHQAKVVSRAISARSLVPVPPALA</sequence>
<keyword evidence="3" id="KW-1185">Reference proteome</keyword>
<dbReference type="AlphaFoldDB" id="A0A931G346"/>
<proteinExistence type="predicted"/>